<gene>
    <name evidence="1" type="ORF">FHW12_001064</name>
</gene>
<dbReference type="InterPro" id="IPR023393">
    <property type="entry name" value="START-like_dom_sf"/>
</dbReference>
<name>A0A839EW72_9GAMM</name>
<comment type="caution">
    <text evidence="1">The sequence shown here is derived from an EMBL/GenBank/DDBJ whole genome shotgun (WGS) entry which is preliminary data.</text>
</comment>
<dbReference type="SUPFAM" id="SSF55961">
    <property type="entry name" value="Bet v1-like"/>
    <property type="match status" value="1"/>
</dbReference>
<keyword evidence="2" id="KW-1185">Reference proteome</keyword>
<dbReference type="Gene3D" id="3.30.530.20">
    <property type="match status" value="1"/>
</dbReference>
<dbReference type="Proteomes" id="UP000550401">
    <property type="component" value="Unassembled WGS sequence"/>
</dbReference>
<evidence type="ECO:0000313" key="1">
    <source>
        <dbReference type="EMBL" id="MBA8886873.1"/>
    </source>
</evidence>
<dbReference type="EMBL" id="JACGXL010000001">
    <property type="protein sequence ID" value="MBA8886873.1"/>
    <property type="molecule type" value="Genomic_DNA"/>
</dbReference>
<proteinExistence type="predicted"/>
<organism evidence="1 2">
    <name type="scientific">Dokdonella fugitiva</name>
    <dbReference type="NCBI Taxonomy" id="328517"/>
    <lineage>
        <taxon>Bacteria</taxon>
        <taxon>Pseudomonadati</taxon>
        <taxon>Pseudomonadota</taxon>
        <taxon>Gammaproteobacteria</taxon>
        <taxon>Lysobacterales</taxon>
        <taxon>Rhodanobacteraceae</taxon>
        <taxon>Dokdonella</taxon>
    </lineage>
</organism>
<protein>
    <submittedName>
        <fullName evidence="1">Uncharacterized protein YndB with AHSA1/START domain</fullName>
    </submittedName>
</protein>
<evidence type="ECO:0000313" key="2">
    <source>
        <dbReference type="Proteomes" id="UP000550401"/>
    </source>
</evidence>
<dbReference type="CDD" id="cd07818">
    <property type="entry name" value="SRPBCC_1"/>
    <property type="match status" value="1"/>
</dbReference>
<dbReference type="Pfam" id="PF10604">
    <property type="entry name" value="Polyketide_cyc2"/>
    <property type="match status" value="1"/>
</dbReference>
<dbReference type="AlphaFoldDB" id="A0A839EW72"/>
<sequence>MLVLVAILVLALAALLVFASTKPAVFSVRRGTVIRATPERVFGYVDDFRRWPEWSPWETRDPAMQRNLGGASSGAGAIYEWNGNKDVGQGRMEIVESTPSSRIAISLHFIKPFEANNMATFTFAADDDMTVVDWVMHGPNRFASKVMQVFMDMDRMIGKDFEAGLAKLKAAAEAAR</sequence>
<accession>A0A839EW72</accession>
<dbReference type="InterPro" id="IPR019587">
    <property type="entry name" value="Polyketide_cyclase/dehydratase"/>
</dbReference>
<dbReference type="RefSeq" id="WP_182529912.1">
    <property type="nucleotide sequence ID" value="NZ_JACGXL010000001.1"/>
</dbReference>
<reference evidence="1 2" key="1">
    <citation type="submission" date="2020-07" db="EMBL/GenBank/DDBJ databases">
        <title>Genomic Encyclopedia of Type Strains, Phase IV (KMG-V): Genome sequencing to study the core and pangenomes of soil and plant-associated prokaryotes.</title>
        <authorList>
            <person name="Whitman W."/>
        </authorList>
    </citation>
    <scope>NUCLEOTIDE SEQUENCE [LARGE SCALE GENOMIC DNA]</scope>
    <source>
        <strain evidence="1 2">RH2WT43</strain>
    </source>
</reference>